<accession>A0AA41H4X8</accession>
<name>A0AA41H4X8_9BURK</name>
<protein>
    <submittedName>
        <fullName evidence="2">Uncharacterized protein</fullName>
    </submittedName>
</protein>
<organism evidence="2 4">
    <name type="scientific">Duganella violaceipulchra</name>
    <dbReference type="NCBI Taxonomy" id="2849652"/>
    <lineage>
        <taxon>Bacteria</taxon>
        <taxon>Pseudomonadati</taxon>
        <taxon>Pseudomonadota</taxon>
        <taxon>Betaproteobacteria</taxon>
        <taxon>Burkholderiales</taxon>
        <taxon>Oxalobacteraceae</taxon>
        <taxon>Telluria group</taxon>
        <taxon>Duganella</taxon>
    </lineage>
</organism>
<reference evidence="3" key="2">
    <citation type="submission" date="2022-03" db="EMBL/GenBank/DDBJ databases">
        <title>Genome Encyclopedia of Bacteria and Archaea VI: Functional Genomics of Type Strains.</title>
        <authorList>
            <person name="Whitman W."/>
        </authorList>
    </citation>
    <scope>NUCLEOTIDE SEQUENCE</scope>
    <source>
        <strain evidence="3">HSC-15S17</strain>
    </source>
</reference>
<gene>
    <name evidence="2" type="ORF">KVP70_03530</name>
    <name evidence="3" type="ORF">L1274_004099</name>
</gene>
<dbReference type="RefSeq" id="WP_217940691.1">
    <property type="nucleotide sequence ID" value="NZ_JAHTGR010000002.1"/>
</dbReference>
<dbReference type="AlphaFoldDB" id="A0AA41H4X8"/>
<evidence type="ECO:0000313" key="3">
    <source>
        <dbReference type="EMBL" id="MCP2010359.1"/>
    </source>
</evidence>
<evidence type="ECO:0000313" key="5">
    <source>
        <dbReference type="Proteomes" id="UP001162889"/>
    </source>
</evidence>
<feature type="chain" id="PRO_5041205595" evidence="1">
    <location>
        <begin position="20"/>
        <end position="156"/>
    </location>
</feature>
<sequence>MKWIAFVKIALLIPATSFAGCEIYISDATVKAVNVDLRDRAKSISAIASGYRRSDPSEATWLMQLTTSIYEADIELSHLRDLIIIRNGVTGIENQRLVKKVFAIALLGASEKAQNIKDLLLGSTSISANPAVASEIARAVPVLEKVVHIGDSCSTP</sequence>
<evidence type="ECO:0000313" key="2">
    <source>
        <dbReference type="EMBL" id="MBV6319994.1"/>
    </source>
</evidence>
<comment type="caution">
    <text evidence="2">The sequence shown here is derived from an EMBL/GenBank/DDBJ whole genome shotgun (WGS) entry which is preliminary data.</text>
</comment>
<keyword evidence="5" id="KW-1185">Reference proteome</keyword>
<proteinExistence type="predicted"/>
<dbReference type="Proteomes" id="UP001155901">
    <property type="component" value="Unassembled WGS sequence"/>
</dbReference>
<dbReference type="Proteomes" id="UP001162889">
    <property type="component" value="Unassembled WGS sequence"/>
</dbReference>
<evidence type="ECO:0000313" key="4">
    <source>
        <dbReference type="Proteomes" id="UP001155901"/>
    </source>
</evidence>
<dbReference type="EMBL" id="JALJZU010000008">
    <property type="protein sequence ID" value="MCP2010359.1"/>
    <property type="molecule type" value="Genomic_DNA"/>
</dbReference>
<dbReference type="PROSITE" id="PS51257">
    <property type="entry name" value="PROKAR_LIPOPROTEIN"/>
    <property type="match status" value="1"/>
</dbReference>
<feature type="signal peptide" evidence="1">
    <location>
        <begin position="1"/>
        <end position="19"/>
    </location>
</feature>
<reference evidence="2" key="1">
    <citation type="submission" date="2021-07" db="EMBL/GenBank/DDBJ databases">
        <title>Characterization of violacein-producing bacteria and related species.</title>
        <authorList>
            <person name="Wilson H.S."/>
            <person name="De Leon M.E."/>
        </authorList>
    </citation>
    <scope>NUCLEOTIDE SEQUENCE</scope>
    <source>
        <strain evidence="2">HSC-15S17</strain>
    </source>
</reference>
<dbReference type="EMBL" id="JAHTGR010000002">
    <property type="protein sequence ID" value="MBV6319994.1"/>
    <property type="molecule type" value="Genomic_DNA"/>
</dbReference>
<evidence type="ECO:0000256" key="1">
    <source>
        <dbReference type="SAM" id="SignalP"/>
    </source>
</evidence>
<keyword evidence="1" id="KW-0732">Signal</keyword>